<dbReference type="InterPro" id="IPR001584">
    <property type="entry name" value="Integrase_cat-core"/>
</dbReference>
<dbReference type="Gene3D" id="3.30.420.10">
    <property type="entry name" value="Ribonuclease H-like superfamily/Ribonuclease H"/>
    <property type="match status" value="1"/>
</dbReference>
<dbReference type="EMBL" id="BQNB010017968">
    <property type="protein sequence ID" value="GJT69218.1"/>
    <property type="molecule type" value="Genomic_DNA"/>
</dbReference>
<dbReference type="Pfam" id="PF13976">
    <property type="entry name" value="gag_pre-integrs"/>
    <property type="match status" value="1"/>
</dbReference>
<evidence type="ECO:0000259" key="1">
    <source>
        <dbReference type="PROSITE" id="PS50994"/>
    </source>
</evidence>
<dbReference type="InterPro" id="IPR057670">
    <property type="entry name" value="SH3_retrovirus"/>
</dbReference>
<accession>A0ABQ5G294</accession>
<sequence length="533" mass="61628">MRNRWNNFNSITRKLVIIAPRERDVYVLDMTSSAQESCFFAKASENLNWLWHKRLAHLNFKTINKLAKQNLVIGLPSLVYSKDKPCSSCEKGKHHRASFKTKQTSSIKKCLHLLHMDLFGPVTPRSINHEKYTLVIVDEYSRYTWVYFLKKKSQAPETIMSFIKRVENQNDIKVKQLRTDNGTEFKNSTLVNFCDEKGISQNFSSPYTPEQNGVAERKNRTLIEAARTMLLGSVFSKQYWTEVVGNACYTQNRSTIVKRHLKTPYEIFHKRIPNISFLHVFGCPVYIHNHKDHLGKFDEKANDGYLLGYSLVSKAFKVFNTRRQKTEETYHIIFDESPEDIKFLKPLIDNINIAESERYPPDEYLHPYKHSQRYQTNSNDVSFIEPYECLELVVLETEVSSDQNDQPVQNDKILNDDHFELSNHTNDEQIIDSLPNTKDIQISEHLSSPNTEDTSTQNTTISSLPLPVPSMVTLASQDRWSQDKHIELVNIIGNPGAGMLTRAMAKQLSAASAHECLFVDFLFEEEPKRSLKH</sequence>
<dbReference type="InterPro" id="IPR012337">
    <property type="entry name" value="RNaseH-like_sf"/>
</dbReference>
<dbReference type="PANTHER" id="PTHR42648:SF32">
    <property type="entry name" value="RIBONUCLEASE H-LIKE DOMAIN, GAG-PRE-INTEGRASE DOMAIN PROTEIN-RELATED"/>
    <property type="match status" value="1"/>
</dbReference>
<reference evidence="2" key="1">
    <citation type="journal article" date="2022" name="Int. J. Mol. Sci.">
        <title>Draft Genome of Tanacetum Coccineum: Genomic Comparison of Closely Related Tanacetum-Family Plants.</title>
        <authorList>
            <person name="Yamashiro T."/>
            <person name="Shiraishi A."/>
            <person name="Nakayama K."/>
            <person name="Satake H."/>
        </authorList>
    </citation>
    <scope>NUCLEOTIDE SEQUENCE</scope>
</reference>
<gene>
    <name evidence="2" type="ORF">Tco_1028504</name>
</gene>
<evidence type="ECO:0000313" key="2">
    <source>
        <dbReference type="EMBL" id="GJT69218.1"/>
    </source>
</evidence>
<reference evidence="2" key="2">
    <citation type="submission" date="2022-01" db="EMBL/GenBank/DDBJ databases">
        <authorList>
            <person name="Yamashiro T."/>
            <person name="Shiraishi A."/>
            <person name="Satake H."/>
            <person name="Nakayama K."/>
        </authorList>
    </citation>
    <scope>NUCLEOTIDE SEQUENCE</scope>
</reference>
<dbReference type="InterPro" id="IPR036397">
    <property type="entry name" value="RNaseH_sf"/>
</dbReference>
<protein>
    <submittedName>
        <fullName evidence="2">Retrovirus-related pol polyprotein from transposon TNT 1-94</fullName>
    </submittedName>
</protein>
<comment type="caution">
    <text evidence="2">The sequence shown here is derived from an EMBL/GenBank/DDBJ whole genome shotgun (WGS) entry which is preliminary data.</text>
</comment>
<dbReference type="PROSITE" id="PS50994">
    <property type="entry name" value="INTEGRASE"/>
    <property type="match status" value="1"/>
</dbReference>
<dbReference type="InterPro" id="IPR025724">
    <property type="entry name" value="GAG-pre-integrase_dom"/>
</dbReference>
<name>A0ABQ5G294_9ASTR</name>
<dbReference type="Proteomes" id="UP001151760">
    <property type="component" value="Unassembled WGS sequence"/>
</dbReference>
<dbReference type="Pfam" id="PF00665">
    <property type="entry name" value="rve"/>
    <property type="match status" value="1"/>
</dbReference>
<dbReference type="SUPFAM" id="SSF53098">
    <property type="entry name" value="Ribonuclease H-like"/>
    <property type="match status" value="1"/>
</dbReference>
<dbReference type="Pfam" id="PF25597">
    <property type="entry name" value="SH3_retrovirus"/>
    <property type="match status" value="1"/>
</dbReference>
<dbReference type="PANTHER" id="PTHR42648">
    <property type="entry name" value="TRANSPOSASE, PUTATIVE-RELATED"/>
    <property type="match status" value="1"/>
</dbReference>
<keyword evidence="3" id="KW-1185">Reference proteome</keyword>
<evidence type="ECO:0000313" key="3">
    <source>
        <dbReference type="Proteomes" id="UP001151760"/>
    </source>
</evidence>
<dbReference type="InterPro" id="IPR039537">
    <property type="entry name" value="Retrotran_Ty1/copia-like"/>
</dbReference>
<proteinExistence type="predicted"/>
<feature type="domain" description="Integrase catalytic" evidence="1">
    <location>
        <begin position="105"/>
        <end position="272"/>
    </location>
</feature>
<organism evidence="2 3">
    <name type="scientific">Tanacetum coccineum</name>
    <dbReference type="NCBI Taxonomy" id="301880"/>
    <lineage>
        <taxon>Eukaryota</taxon>
        <taxon>Viridiplantae</taxon>
        <taxon>Streptophyta</taxon>
        <taxon>Embryophyta</taxon>
        <taxon>Tracheophyta</taxon>
        <taxon>Spermatophyta</taxon>
        <taxon>Magnoliopsida</taxon>
        <taxon>eudicotyledons</taxon>
        <taxon>Gunneridae</taxon>
        <taxon>Pentapetalae</taxon>
        <taxon>asterids</taxon>
        <taxon>campanulids</taxon>
        <taxon>Asterales</taxon>
        <taxon>Asteraceae</taxon>
        <taxon>Asteroideae</taxon>
        <taxon>Anthemideae</taxon>
        <taxon>Anthemidinae</taxon>
        <taxon>Tanacetum</taxon>
    </lineage>
</organism>